<dbReference type="InterPro" id="IPR042106">
    <property type="entry name" value="Nuo/plastoQ_OxRdtase_6_NuoJ"/>
</dbReference>
<comment type="catalytic activity">
    <reaction evidence="2">
        <text>a quinone + NADH + 5 H(+)(in) = a quinol + NAD(+) + 4 H(+)(out)</text>
        <dbReference type="Rhea" id="RHEA:57888"/>
        <dbReference type="ChEBI" id="CHEBI:15378"/>
        <dbReference type="ChEBI" id="CHEBI:24646"/>
        <dbReference type="ChEBI" id="CHEBI:57540"/>
        <dbReference type="ChEBI" id="CHEBI:57945"/>
        <dbReference type="ChEBI" id="CHEBI:132124"/>
    </reaction>
</comment>
<accession>A0A1P8KQG4</accession>
<dbReference type="PANTHER" id="PTHR33269:SF17">
    <property type="entry name" value="NADH-UBIQUINONE OXIDOREDUCTASE CHAIN 6"/>
    <property type="match status" value="1"/>
</dbReference>
<sequence>MFEIVAFCLFSVLTITMFSITVLTNNALYALSSLAAGMIFISAFFFLLNADFLGAVQIVVYTGAVMSLYAFGMMFFDSLSEVKEKVKNPRLVFLLSGMVALIVVVIFISPVLGENIEANIPVNPSYGNTVDVGLVLFTKYLVPFEVAAIMLLIAMIGGIVLAGKKMEVSYSDMTEDKIDAYIKEQEELEASKKDVK</sequence>
<protein>
    <recommendedName>
        <fullName evidence="2">NADH-quinone oxidoreductase subunit J</fullName>
        <ecNumber evidence="2">7.1.1.-</ecNumber>
    </recommendedName>
</protein>
<keyword evidence="2" id="KW-1133">Transmembrane helix</keyword>
<feature type="transmembrane region" description="Helical" evidence="2">
    <location>
        <begin position="91"/>
        <end position="112"/>
    </location>
</feature>
<dbReference type="PANTHER" id="PTHR33269">
    <property type="entry name" value="NADH-UBIQUINONE OXIDOREDUCTASE CHAIN 6"/>
    <property type="match status" value="1"/>
</dbReference>
<dbReference type="GO" id="GO:0008137">
    <property type="term" value="F:NADH dehydrogenase (ubiquinone) activity"/>
    <property type="evidence" value="ECO:0007669"/>
    <property type="project" value="UniProtKB-UniRule"/>
</dbReference>
<evidence type="ECO:0000256" key="1">
    <source>
        <dbReference type="ARBA" id="ARBA00005698"/>
    </source>
</evidence>
<dbReference type="NCBIfam" id="NF005167">
    <property type="entry name" value="PRK06638.2-2"/>
    <property type="match status" value="1"/>
</dbReference>
<name>A0A1P8KQG4_9BACT</name>
<feature type="transmembrane region" description="Helical" evidence="2">
    <location>
        <begin position="54"/>
        <end position="79"/>
    </location>
</feature>
<dbReference type="Pfam" id="PF00499">
    <property type="entry name" value="Oxidored_q3"/>
    <property type="match status" value="1"/>
</dbReference>
<feature type="transmembrane region" description="Helical" evidence="2">
    <location>
        <begin position="140"/>
        <end position="163"/>
    </location>
</feature>
<feature type="transmembrane region" description="Helical" evidence="2">
    <location>
        <begin position="28"/>
        <end position="48"/>
    </location>
</feature>
<keyword evidence="2" id="KW-1003">Cell membrane</keyword>
<evidence type="ECO:0000256" key="2">
    <source>
        <dbReference type="RuleBase" id="RU004429"/>
    </source>
</evidence>
<organism evidence="3 4">
    <name type="scientific">Poseidonibacter parvus</name>
    <dbReference type="NCBI Taxonomy" id="1850254"/>
    <lineage>
        <taxon>Bacteria</taxon>
        <taxon>Pseudomonadati</taxon>
        <taxon>Campylobacterota</taxon>
        <taxon>Epsilonproteobacteria</taxon>
        <taxon>Campylobacterales</taxon>
        <taxon>Arcobacteraceae</taxon>
        <taxon>Poseidonibacter</taxon>
    </lineage>
</organism>
<proteinExistence type="inferred from homology"/>
<dbReference type="GO" id="GO:0048038">
    <property type="term" value="F:quinone binding"/>
    <property type="evidence" value="ECO:0007669"/>
    <property type="project" value="UniProtKB-UniRule"/>
</dbReference>
<dbReference type="Gene3D" id="1.20.120.1200">
    <property type="entry name" value="NADH-ubiquinone/plastoquinone oxidoreductase chain 6, subunit NuoJ"/>
    <property type="match status" value="1"/>
</dbReference>
<dbReference type="Proteomes" id="UP000186074">
    <property type="component" value="Chromosome"/>
</dbReference>
<evidence type="ECO:0000313" key="3">
    <source>
        <dbReference type="EMBL" id="APW66777.1"/>
    </source>
</evidence>
<dbReference type="EMBL" id="CP019070">
    <property type="protein sequence ID" value="APW66777.1"/>
    <property type="molecule type" value="Genomic_DNA"/>
</dbReference>
<keyword evidence="2" id="KW-0874">Quinone</keyword>
<dbReference type="STRING" id="1850254.LPB137_13365"/>
<comment type="similarity">
    <text evidence="1 2">Belongs to the complex I subunit 6 family.</text>
</comment>
<comment type="function">
    <text evidence="2">NDH-1 shuttles electrons from NADH, via FMN and iron-sulfur (Fe-S) centers, to quinones in the respiratory chain. Couples the redox reaction to proton translocation (for every two electrons transferred, four hydrogen ions are translocated across the cytoplasmic membrane), and thus conserves the redox energy in a proton gradient.</text>
</comment>
<dbReference type="OrthoDB" id="13239at2"/>
<keyword evidence="4" id="KW-1185">Reference proteome</keyword>
<dbReference type="KEGG" id="alp:LPB137_13365"/>
<dbReference type="AlphaFoldDB" id="A0A1P8KQG4"/>
<dbReference type="InterPro" id="IPR001457">
    <property type="entry name" value="NADH_UbQ/plastoQ_OxRdtase_su6"/>
</dbReference>
<keyword evidence="2" id="KW-0472">Membrane</keyword>
<feature type="transmembrane region" description="Helical" evidence="2">
    <location>
        <begin position="6"/>
        <end position="23"/>
    </location>
</feature>
<dbReference type="RefSeq" id="WP_076088905.1">
    <property type="nucleotide sequence ID" value="NZ_CP019070.1"/>
</dbReference>
<comment type="subcellular location">
    <subcellularLocation>
        <location evidence="2">Cell membrane</location>
        <topology evidence="2">Multi-pass membrane protein</topology>
    </subcellularLocation>
</comment>
<dbReference type="EC" id="7.1.1.-" evidence="2"/>
<keyword evidence="2" id="KW-0812">Transmembrane</keyword>
<reference evidence="3 4" key="1">
    <citation type="submission" date="2017-01" db="EMBL/GenBank/DDBJ databases">
        <title>Genome sequencing of Arcobacter sp. LPB0137.</title>
        <authorList>
            <person name="Lee G.-W."/>
            <person name="Yi H."/>
        </authorList>
    </citation>
    <scope>NUCLEOTIDE SEQUENCE [LARGE SCALE GENOMIC DNA]</scope>
    <source>
        <strain evidence="3 4">LPB0137</strain>
    </source>
</reference>
<dbReference type="GO" id="GO:0005886">
    <property type="term" value="C:plasma membrane"/>
    <property type="evidence" value="ECO:0007669"/>
    <property type="project" value="UniProtKB-SubCell"/>
</dbReference>
<evidence type="ECO:0000313" key="4">
    <source>
        <dbReference type="Proteomes" id="UP000186074"/>
    </source>
</evidence>
<keyword evidence="2" id="KW-0520">NAD</keyword>
<gene>
    <name evidence="3" type="ORF">LPB137_13365</name>
</gene>
<keyword evidence="3" id="KW-0830">Ubiquinone</keyword>